<feature type="domain" description="tRNA nucleotidyltransferase/poly(A) polymerase RNA and SrmB- binding" evidence="10">
    <location>
        <begin position="185"/>
        <end position="240"/>
    </location>
</feature>
<dbReference type="PANTHER" id="PTHR46173">
    <property type="entry name" value="CCA TRNA NUCLEOTIDYLTRANSFERASE 1, MITOCHONDRIAL"/>
    <property type="match status" value="1"/>
</dbReference>
<dbReference type="PANTHER" id="PTHR46173:SF1">
    <property type="entry name" value="CCA TRNA NUCLEOTIDYLTRANSFERASE 1, MITOCHONDRIAL"/>
    <property type="match status" value="1"/>
</dbReference>
<evidence type="ECO:0000256" key="8">
    <source>
        <dbReference type="RuleBase" id="RU003953"/>
    </source>
</evidence>
<dbReference type="Gene3D" id="3.30.460.10">
    <property type="entry name" value="Beta Polymerase, domain 2"/>
    <property type="match status" value="1"/>
</dbReference>
<evidence type="ECO:0000313" key="11">
    <source>
        <dbReference type="EMBL" id="SHH60490.1"/>
    </source>
</evidence>
<keyword evidence="2 8" id="KW-0808">Transferase</keyword>
<organism evidence="11 12">
    <name type="scientific">Marivita hallyeonensis</name>
    <dbReference type="NCBI Taxonomy" id="996342"/>
    <lineage>
        <taxon>Bacteria</taxon>
        <taxon>Pseudomonadati</taxon>
        <taxon>Pseudomonadota</taxon>
        <taxon>Alphaproteobacteria</taxon>
        <taxon>Rhodobacterales</taxon>
        <taxon>Roseobacteraceae</taxon>
        <taxon>Marivita</taxon>
    </lineage>
</organism>
<evidence type="ECO:0000256" key="5">
    <source>
        <dbReference type="ARBA" id="ARBA00022723"/>
    </source>
</evidence>
<keyword evidence="6" id="KW-0547">Nucleotide-binding</keyword>
<dbReference type="GO" id="GO:0000166">
    <property type="term" value="F:nucleotide binding"/>
    <property type="evidence" value="ECO:0007669"/>
    <property type="project" value="UniProtKB-KW"/>
</dbReference>
<dbReference type="GO" id="GO:0046872">
    <property type="term" value="F:metal ion binding"/>
    <property type="evidence" value="ECO:0007669"/>
    <property type="project" value="UniProtKB-KW"/>
</dbReference>
<dbReference type="InterPro" id="IPR032828">
    <property type="entry name" value="PolyA_RNA-bd"/>
</dbReference>
<name>A0A1M5UC24_9RHOB</name>
<accession>A0A1M5UC24</accession>
<dbReference type="Pfam" id="PF01743">
    <property type="entry name" value="PolyA_pol"/>
    <property type="match status" value="1"/>
</dbReference>
<dbReference type="RefSeq" id="WP_072778005.1">
    <property type="nucleotide sequence ID" value="NZ_FQXC01000003.1"/>
</dbReference>
<evidence type="ECO:0000259" key="10">
    <source>
        <dbReference type="Pfam" id="PF12627"/>
    </source>
</evidence>
<dbReference type="GO" id="GO:0008033">
    <property type="term" value="P:tRNA processing"/>
    <property type="evidence" value="ECO:0007669"/>
    <property type="project" value="UniProtKB-KW"/>
</dbReference>
<dbReference type="InterPro" id="IPR043519">
    <property type="entry name" value="NT_sf"/>
</dbReference>
<feature type="domain" description="Poly A polymerase head" evidence="9">
    <location>
        <begin position="30"/>
        <end position="149"/>
    </location>
</feature>
<keyword evidence="5" id="KW-0479">Metal-binding</keyword>
<dbReference type="Proteomes" id="UP000184221">
    <property type="component" value="Unassembled WGS sequence"/>
</dbReference>
<comment type="similarity">
    <text evidence="8">Belongs to the tRNA nucleotidyltransferase/poly(A) polymerase family.</text>
</comment>
<sequence>MKITDPWLENAGTQAVFAALTAKGHVALAVGGCVRNALMGVPVTDIDIATDATPETVVQLAKDAQLKSVPTGIDHGTITVVSDGTGYEVTTFRADTETDGRRAIVRFSTDMAEDAARRDFTMNALYANARGEVIDPLGGLPDLQARRVRFIGDATARITEDYLRILRFFRFSAWYGDPNLGFDVEALAAIAETLDGLDALSRERVTAEVTKLLSAPDPAPAIATMAQVGVLQMVLPGAHAESLAPLIHYETEAKLAPDAIRRLASLGPFDPSHLRLAKRDQRRLELYQRLISEITPAAELGYRHGAEAAIDVLLLRSALLENPVDPNTLDQARTGAQATFPVKPNDLMPTFTGAKLGEKLRELETRWIASGFVLGKSDLLD</sequence>
<comment type="cofactor">
    <cofactor evidence="1">
        <name>Mg(2+)</name>
        <dbReference type="ChEBI" id="CHEBI:18420"/>
    </cofactor>
</comment>
<evidence type="ECO:0000256" key="4">
    <source>
        <dbReference type="ARBA" id="ARBA00022695"/>
    </source>
</evidence>
<dbReference type="EMBL" id="FQXC01000003">
    <property type="protein sequence ID" value="SHH60490.1"/>
    <property type="molecule type" value="Genomic_DNA"/>
</dbReference>
<dbReference type="OrthoDB" id="9805698at2"/>
<keyword evidence="8" id="KW-0694">RNA-binding</keyword>
<evidence type="ECO:0000256" key="1">
    <source>
        <dbReference type="ARBA" id="ARBA00001946"/>
    </source>
</evidence>
<dbReference type="STRING" id="996342.SAMN05443551_2572"/>
<keyword evidence="7" id="KW-0460">Magnesium</keyword>
<evidence type="ECO:0000256" key="7">
    <source>
        <dbReference type="ARBA" id="ARBA00022842"/>
    </source>
</evidence>
<evidence type="ECO:0000256" key="3">
    <source>
        <dbReference type="ARBA" id="ARBA00022694"/>
    </source>
</evidence>
<gene>
    <name evidence="11" type="ORF">SAMN05443551_2572</name>
</gene>
<keyword evidence="3" id="KW-0819">tRNA processing</keyword>
<evidence type="ECO:0000313" key="12">
    <source>
        <dbReference type="Proteomes" id="UP000184221"/>
    </source>
</evidence>
<reference evidence="11 12" key="1">
    <citation type="submission" date="2016-11" db="EMBL/GenBank/DDBJ databases">
        <authorList>
            <person name="Jaros S."/>
            <person name="Januszkiewicz K."/>
            <person name="Wedrychowicz H."/>
        </authorList>
    </citation>
    <scope>NUCLEOTIDE SEQUENCE [LARGE SCALE GENOMIC DNA]</scope>
    <source>
        <strain evidence="11 12">DSM 29431</strain>
    </source>
</reference>
<dbReference type="SUPFAM" id="SSF81891">
    <property type="entry name" value="Poly A polymerase C-terminal region-like"/>
    <property type="match status" value="1"/>
</dbReference>
<evidence type="ECO:0000256" key="6">
    <source>
        <dbReference type="ARBA" id="ARBA00022741"/>
    </source>
</evidence>
<dbReference type="Pfam" id="PF12627">
    <property type="entry name" value="PolyA_pol_RNAbd"/>
    <property type="match status" value="1"/>
</dbReference>
<dbReference type="GO" id="GO:0016779">
    <property type="term" value="F:nucleotidyltransferase activity"/>
    <property type="evidence" value="ECO:0007669"/>
    <property type="project" value="UniProtKB-KW"/>
</dbReference>
<proteinExistence type="inferred from homology"/>
<keyword evidence="12" id="KW-1185">Reference proteome</keyword>
<dbReference type="InterPro" id="IPR050264">
    <property type="entry name" value="Bact_CCA-adding_enz_type3_sf"/>
</dbReference>
<dbReference type="InterPro" id="IPR002646">
    <property type="entry name" value="PolA_pol_head_dom"/>
</dbReference>
<dbReference type="GO" id="GO:0000049">
    <property type="term" value="F:tRNA binding"/>
    <property type="evidence" value="ECO:0007669"/>
    <property type="project" value="TreeGrafter"/>
</dbReference>
<dbReference type="SUPFAM" id="SSF81301">
    <property type="entry name" value="Nucleotidyltransferase"/>
    <property type="match status" value="1"/>
</dbReference>
<evidence type="ECO:0000256" key="2">
    <source>
        <dbReference type="ARBA" id="ARBA00022679"/>
    </source>
</evidence>
<keyword evidence="4" id="KW-0548">Nucleotidyltransferase</keyword>
<evidence type="ECO:0000259" key="9">
    <source>
        <dbReference type="Pfam" id="PF01743"/>
    </source>
</evidence>
<dbReference type="CDD" id="cd05398">
    <property type="entry name" value="NT_ClassII-CCAase"/>
    <property type="match status" value="1"/>
</dbReference>
<protein>
    <submittedName>
        <fullName evidence="11">Poly(A) polymerase</fullName>
    </submittedName>
</protein>
<dbReference type="Gene3D" id="1.10.3090.10">
    <property type="entry name" value="cca-adding enzyme, domain 2"/>
    <property type="match status" value="1"/>
</dbReference>
<dbReference type="AlphaFoldDB" id="A0A1M5UC24"/>